<dbReference type="Proteomes" id="UP000016930">
    <property type="component" value="Unassembled WGS sequence"/>
</dbReference>
<proteinExistence type="predicted"/>
<feature type="region of interest" description="Disordered" evidence="1">
    <location>
        <begin position="37"/>
        <end position="57"/>
    </location>
</feature>
<name>M2PS77_CERS8</name>
<dbReference type="EMBL" id="KB445793">
    <property type="protein sequence ID" value="EMD39489.1"/>
    <property type="molecule type" value="Genomic_DNA"/>
</dbReference>
<keyword evidence="3" id="KW-1185">Reference proteome</keyword>
<protein>
    <submittedName>
        <fullName evidence="2">Uncharacterized protein</fullName>
    </submittedName>
</protein>
<dbReference type="AlphaFoldDB" id="M2PS77"/>
<accession>M2PS77</accession>
<reference evidence="2 3" key="1">
    <citation type="journal article" date="2012" name="Proc. Natl. Acad. Sci. U.S.A.">
        <title>Comparative genomics of Ceriporiopsis subvermispora and Phanerochaete chrysosporium provide insight into selective ligninolysis.</title>
        <authorList>
            <person name="Fernandez-Fueyo E."/>
            <person name="Ruiz-Duenas F.J."/>
            <person name="Ferreira P."/>
            <person name="Floudas D."/>
            <person name="Hibbett D.S."/>
            <person name="Canessa P."/>
            <person name="Larrondo L.F."/>
            <person name="James T.Y."/>
            <person name="Seelenfreund D."/>
            <person name="Lobos S."/>
            <person name="Polanco R."/>
            <person name="Tello M."/>
            <person name="Honda Y."/>
            <person name="Watanabe T."/>
            <person name="Watanabe T."/>
            <person name="Ryu J.S."/>
            <person name="Kubicek C.P."/>
            <person name="Schmoll M."/>
            <person name="Gaskell J."/>
            <person name="Hammel K.E."/>
            <person name="St John F.J."/>
            <person name="Vanden Wymelenberg A."/>
            <person name="Sabat G."/>
            <person name="Splinter BonDurant S."/>
            <person name="Syed K."/>
            <person name="Yadav J.S."/>
            <person name="Doddapaneni H."/>
            <person name="Subramanian V."/>
            <person name="Lavin J.L."/>
            <person name="Oguiza J.A."/>
            <person name="Perez G."/>
            <person name="Pisabarro A.G."/>
            <person name="Ramirez L."/>
            <person name="Santoyo F."/>
            <person name="Master E."/>
            <person name="Coutinho P.M."/>
            <person name="Henrissat B."/>
            <person name="Lombard V."/>
            <person name="Magnuson J.K."/>
            <person name="Kuees U."/>
            <person name="Hori C."/>
            <person name="Igarashi K."/>
            <person name="Samejima M."/>
            <person name="Held B.W."/>
            <person name="Barry K.W."/>
            <person name="LaButti K.M."/>
            <person name="Lapidus A."/>
            <person name="Lindquist E.A."/>
            <person name="Lucas S.M."/>
            <person name="Riley R."/>
            <person name="Salamov A.A."/>
            <person name="Hoffmeister D."/>
            <person name="Schwenk D."/>
            <person name="Hadar Y."/>
            <person name="Yarden O."/>
            <person name="de Vries R.P."/>
            <person name="Wiebenga A."/>
            <person name="Stenlid J."/>
            <person name="Eastwood D."/>
            <person name="Grigoriev I.V."/>
            <person name="Berka R.M."/>
            <person name="Blanchette R.A."/>
            <person name="Kersten P."/>
            <person name="Martinez A.T."/>
            <person name="Vicuna R."/>
            <person name="Cullen D."/>
        </authorList>
    </citation>
    <scope>NUCLEOTIDE SEQUENCE [LARGE SCALE GENOMIC DNA]</scope>
    <source>
        <strain evidence="2 3">B</strain>
    </source>
</reference>
<evidence type="ECO:0000313" key="3">
    <source>
        <dbReference type="Proteomes" id="UP000016930"/>
    </source>
</evidence>
<evidence type="ECO:0000313" key="2">
    <source>
        <dbReference type="EMBL" id="EMD39489.1"/>
    </source>
</evidence>
<organism evidence="2 3">
    <name type="scientific">Ceriporiopsis subvermispora (strain B)</name>
    <name type="common">White-rot fungus</name>
    <name type="synonym">Gelatoporia subvermispora</name>
    <dbReference type="NCBI Taxonomy" id="914234"/>
    <lineage>
        <taxon>Eukaryota</taxon>
        <taxon>Fungi</taxon>
        <taxon>Dikarya</taxon>
        <taxon>Basidiomycota</taxon>
        <taxon>Agaricomycotina</taxon>
        <taxon>Agaricomycetes</taxon>
        <taxon>Polyporales</taxon>
        <taxon>Gelatoporiaceae</taxon>
        <taxon>Gelatoporia</taxon>
    </lineage>
</organism>
<evidence type="ECO:0000256" key="1">
    <source>
        <dbReference type="SAM" id="MobiDB-lite"/>
    </source>
</evidence>
<gene>
    <name evidence="2" type="ORF">CERSUDRAFT_121760</name>
</gene>
<sequence length="120" mass="13293">MTALVSPSCCSADNRRRDAGKAAQAWPVLGPTSWRCAEDTSLRPDERDSAEASDRSSDRVLGIATGIARCKFNVWRPPRGRAMSRNTRIIHGLAGSRTERSRYEMSRAMRVPEDGMAKKV</sequence>
<dbReference type="HOGENOM" id="CLU_2049413_0_0_1"/>